<dbReference type="InterPro" id="IPR002156">
    <property type="entry name" value="RNaseH_domain"/>
</dbReference>
<dbReference type="PANTHER" id="PTHR47723:SF19">
    <property type="entry name" value="POLYNUCLEOTIDYL TRANSFERASE, RIBONUCLEASE H-LIKE SUPERFAMILY PROTEIN"/>
    <property type="match status" value="1"/>
</dbReference>
<proteinExistence type="predicted"/>
<evidence type="ECO:0000313" key="3">
    <source>
        <dbReference type="Proteomes" id="UP001396334"/>
    </source>
</evidence>
<reference evidence="2 3" key="1">
    <citation type="journal article" date="2024" name="G3 (Bethesda)">
        <title>Genome assembly of Hibiscus sabdariffa L. provides insights into metabolisms of medicinal natural products.</title>
        <authorList>
            <person name="Kim T."/>
        </authorList>
    </citation>
    <scope>NUCLEOTIDE SEQUENCE [LARGE SCALE GENOMIC DNA]</scope>
    <source>
        <strain evidence="2">TK-2024</strain>
        <tissue evidence="2">Old leaves</tissue>
    </source>
</reference>
<dbReference type="InterPro" id="IPR044730">
    <property type="entry name" value="RNase_H-like_dom_plant"/>
</dbReference>
<sequence length="114" mass="12602">MVAVSWEHPRAGYFTLNTNVAVSSHSENGFVGGAFHGPDGEWVVGYHKFVGFVSPLSVELWSILISLDVAWSQGIKRIQVQSDCPHAFHLLQNFSLSCHSNPLIRTISSVRSHN</sequence>
<evidence type="ECO:0000259" key="1">
    <source>
        <dbReference type="Pfam" id="PF13456"/>
    </source>
</evidence>
<keyword evidence="3" id="KW-1185">Reference proteome</keyword>
<dbReference type="EMBL" id="JBBPBN010000026">
    <property type="protein sequence ID" value="KAK9007771.1"/>
    <property type="molecule type" value="Genomic_DNA"/>
</dbReference>
<protein>
    <recommendedName>
        <fullName evidence="1">RNase H type-1 domain-containing protein</fullName>
    </recommendedName>
</protein>
<name>A0ABR2R495_9ROSI</name>
<gene>
    <name evidence="2" type="ORF">V6N11_074689</name>
</gene>
<dbReference type="InterPro" id="IPR053151">
    <property type="entry name" value="RNase_H-like"/>
</dbReference>
<accession>A0ABR2R495</accession>
<evidence type="ECO:0000313" key="2">
    <source>
        <dbReference type="EMBL" id="KAK9007771.1"/>
    </source>
</evidence>
<dbReference type="CDD" id="cd06222">
    <property type="entry name" value="RNase_H_like"/>
    <property type="match status" value="1"/>
</dbReference>
<dbReference type="PANTHER" id="PTHR47723">
    <property type="entry name" value="OS05G0353850 PROTEIN"/>
    <property type="match status" value="1"/>
</dbReference>
<comment type="caution">
    <text evidence="2">The sequence shown here is derived from an EMBL/GenBank/DDBJ whole genome shotgun (WGS) entry which is preliminary data.</text>
</comment>
<organism evidence="2 3">
    <name type="scientific">Hibiscus sabdariffa</name>
    <name type="common">roselle</name>
    <dbReference type="NCBI Taxonomy" id="183260"/>
    <lineage>
        <taxon>Eukaryota</taxon>
        <taxon>Viridiplantae</taxon>
        <taxon>Streptophyta</taxon>
        <taxon>Embryophyta</taxon>
        <taxon>Tracheophyta</taxon>
        <taxon>Spermatophyta</taxon>
        <taxon>Magnoliopsida</taxon>
        <taxon>eudicotyledons</taxon>
        <taxon>Gunneridae</taxon>
        <taxon>Pentapetalae</taxon>
        <taxon>rosids</taxon>
        <taxon>malvids</taxon>
        <taxon>Malvales</taxon>
        <taxon>Malvaceae</taxon>
        <taxon>Malvoideae</taxon>
        <taxon>Hibiscus</taxon>
    </lineage>
</organism>
<dbReference type="Proteomes" id="UP001396334">
    <property type="component" value="Unassembled WGS sequence"/>
</dbReference>
<dbReference type="Pfam" id="PF13456">
    <property type="entry name" value="RVT_3"/>
    <property type="match status" value="1"/>
</dbReference>
<feature type="domain" description="RNase H type-1" evidence="1">
    <location>
        <begin position="17"/>
        <end position="110"/>
    </location>
</feature>